<proteinExistence type="inferred from homology"/>
<feature type="transmembrane region" description="Helical" evidence="6">
    <location>
        <begin position="37"/>
        <end position="59"/>
    </location>
</feature>
<dbReference type="GO" id="GO:0016020">
    <property type="term" value="C:membrane"/>
    <property type="evidence" value="ECO:0007669"/>
    <property type="project" value="UniProtKB-SubCell"/>
</dbReference>
<dbReference type="InterPro" id="IPR001727">
    <property type="entry name" value="GDT1-like"/>
</dbReference>
<evidence type="ECO:0000256" key="2">
    <source>
        <dbReference type="ARBA" id="ARBA00009190"/>
    </source>
</evidence>
<gene>
    <name evidence="7" type="ORF">IW245_002846</name>
</gene>
<dbReference type="PANTHER" id="PTHR12608:SF1">
    <property type="entry name" value="TRANSMEMBRANE PROTEIN 165"/>
    <property type="match status" value="1"/>
</dbReference>
<evidence type="ECO:0000256" key="1">
    <source>
        <dbReference type="ARBA" id="ARBA00004141"/>
    </source>
</evidence>
<dbReference type="PANTHER" id="PTHR12608">
    <property type="entry name" value="TRANSMEMBRANE PROTEIN HTP-1 RELATED"/>
    <property type="match status" value="1"/>
</dbReference>
<organism evidence="7 8">
    <name type="scientific">Longispora fulva</name>
    <dbReference type="NCBI Taxonomy" id="619741"/>
    <lineage>
        <taxon>Bacteria</taxon>
        <taxon>Bacillati</taxon>
        <taxon>Actinomycetota</taxon>
        <taxon>Actinomycetes</taxon>
        <taxon>Micromonosporales</taxon>
        <taxon>Micromonosporaceae</taxon>
        <taxon>Longispora</taxon>
    </lineage>
</organism>
<evidence type="ECO:0000256" key="5">
    <source>
        <dbReference type="ARBA" id="ARBA00023136"/>
    </source>
</evidence>
<keyword evidence="5 6" id="KW-0472">Membrane</keyword>
<evidence type="ECO:0000313" key="7">
    <source>
        <dbReference type="EMBL" id="MBG6136652.1"/>
    </source>
</evidence>
<dbReference type="EMBL" id="JADOUF010000001">
    <property type="protein sequence ID" value="MBG6136652.1"/>
    <property type="molecule type" value="Genomic_DNA"/>
</dbReference>
<accession>A0A8J7KWJ9</accession>
<feature type="transmembrane region" description="Helical" evidence="6">
    <location>
        <begin position="66"/>
        <end position="84"/>
    </location>
</feature>
<sequence length="192" mass="19493">MFTTLAVSFGAIFLAEMGDKSQLTAMAFAARYRAWPVLAAIAVATAGVHAVSVGVGYGLGLALPTAWISLAGGCAFLGFAAWTVRPESDDADGAVPGARVGRSVLVGVATTFFLSELGDKTMLASLTLAANGNPVAVWGGATAGMIAADGLAILVGYHLGRRLPQRTIRLGAAALFAVFGTVLLIRAVDALI</sequence>
<comment type="caution">
    <text evidence="7">The sequence shown here is derived from an EMBL/GenBank/DDBJ whole genome shotgun (WGS) entry which is preliminary data.</text>
</comment>
<evidence type="ECO:0000256" key="6">
    <source>
        <dbReference type="RuleBase" id="RU365102"/>
    </source>
</evidence>
<evidence type="ECO:0000313" key="8">
    <source>
        <dbReference type="Proteomes" id="UP000622552"/>
    </source>
</evidence>
<feature type="transmembrane region" description="Helical" evidence="6">
    <location>
        <begin position="135"/>
        <end position="156"/>
    </location>
</feature>
<evidence type="ECO:0000256" key="3">
    <source>
        <dbReference type="ARBA" id="ARBA00022692"/>
    </source>
</evidence>
<dbReference type="GO" id="GO:0046873">
    <property type="term" value="F:metal ion transmembrane transporter activity"/>
    <property type="evidence" value="ECO:0007669"/>
    <property type="project" value="InterPro"/>
</dbReference>
<dbReference type="RefSeq" id="WP_267920058.1">
    <property type="nucleotide sequence ID" value="NZ_BONS01000016.1"/>
</dbReference>
<evidence type="ECO:0000256" key="4">
    <source>
        <dbReference type="ARBA" id="ARBA00022989"/>
    </source>
</evidence>
<comment type="similarity">
    <text evidence="2 6">Belongs to the GDT1 family.</text>
</comment>
<comment type="subcellular location">
    <subcellularLocation>
        <location evidence="1 6">Membrane</location>
        <topology evidence="1 6">Multi-pass membrane protein</topology>
    </subcellularLocation>
</comment>
<feature type="transmembrane region" description="Helical" evidence="6">
    <location>
        <begin position="168"/>
        <end position="188"/>
    </location>
</feature>
<reference evidence="7" key="1">
    <citation type="submission" date="2020-11" db="EMBL/GenBank/DDBJ databases">
        <title>Sequencing the genomes of 1000 actinobacteria strains.</title>
        <authorList>
            <person name="Klenk H.-P."/>
        </authorList>
    </citation>
    <scope>NUCLEOTIDE SEQUENCE</scope>
    <source>
        <strain evidence="7">DSM 45356</strain>
    </source>
</reference>
<name>A0A8J7KWJ9_9ACTN</name>
<dbReference type="Pfam" id="PF01169">
    <property type="entry name" value="GDT1"/>
    <property type="match status" value="2"/>
</dbReference>
<keyword evidence="8" id="KW-1185">Reference proteome</keyword>
<dbReference type="AlphaFoldDB" id="A0A8J7KWJ9"/>
<dbReference type="Proteomes" id="UP000622552">
    <property type="component" value="Unassembled WGS sequence"/>
</dbReference>
<protein>
    <recommendedName>
        <fullName evidence="6">GDT1 family protein</fullName>
    </recommendedName>
</protein>
<keyword evidence="4 6" id="KW-1133">Transmembrane helix</keyword>
<keyword evidence="3 6" id="KW-0812">Transmembrane</keyword>
<comment type="caution">
    <text evidence="6">Lacks conserved residue(s) required for the propagation of feature annotation.</text>
</comment>